<reference evidence="2 3" key="1">
    <citation type="submission" date="2018-03" db="EMBL/GenBank/DDBJ databases">
        <authorList>
            <person name="Fogelqvist J."/>
        </authorList>
    </citation>
    <scope>NUCLEOTIDE SEQUENCE [LARGE SCALE GENOMIC DNA]</scope>
</reference>
<accession>A0A3P3YFV7</accession>
<sequence>MTADDQECWPLAGAVVLALLVIIVLKANDMVPEGTITVASHAILVMLAAIIIYKAIAILRGARQAINRPVNVAQLASPADDDPQQGHDPSLAPLLGRRSHETLKVGDSRASQTDVDKAACTISNAKFTRWLHDAGGDGDVGRMSDAEYYKELMSPIDFGADVNDAVAAQEYNIWSWQDLLDKGDADEIKMRILQWAPSLSHPEMLESGLPLLDGVITATDKLDDDSALHLVDIIMDNVKPRWAGYDAETVRRTCMEIAGESRPSILGALRAILYVASCRYGSVDVGSAWLASTFTSDQKCLRVASDIASQCILWAKAESVP</sequence>
<organism evidence="2 3">
    <name type="scientific">Plasmodiophora brassicae</name>
    <name type="common">Clubroot disease agent</name>
    <dbReference type="NCBI Taxonomy" id="37360"/>
    <lineage>
        <taxon>Eukaryota</taxon>
        <taxon>Sar</taxon>
        <taxon>Rhizaria</taxon>
        <taxon>Endomyxa</taxon>
        <taxon>Phytomyxea</taxon>
        <taxon>Plasmodiophorida</taxon>
        <taxon>Plasmodiophoridae</taxon>
        <taxon>Plasmodiophora</taxon>
    </lineage>
</organism>
<evidence type="ECO:0000313" key="2">
    <source>
        <dbReference type="EMBL" id="SPQ99014.1"/>
    </source>
</evidence>
<dbReference type="EMBL" id="OVEO01000011">
    <property type="protein sequence ID" value="SPQ99014.1"/>
    <property type="molecule type" value="Genomic_DNA"/>
</dbReference>
<name>A0A3P3YFV7_PLABS</name>
<dbReference type="Proteomes" id="UP000290189">
    <property type="component" value="Unassembled WGS sequence"/>
</dbReference>
<keyword evidence="1" id="KW-0472">Membrane</keyword>
<feature type="transmembrane region" description="Helical" evidence="1">
    <location>
        <begin position="9"/>
        <end position="27"/>
    </location>
</feature>
<evidence type="ECO:0000313" key="3">
    <source>
        <dbReference type="Proteomes" id="UP000290189"/>
    </source>
</evidence>
<dbReference type="AlphaFoldDB" id="A0A3P3YFV7"/>
<keyword evidence="1" id="KW-0812">Transmembrane</keyword>
<keyword evidence="2" id="KW-0496">Mitochondrion</keyword>
<proteinExistence type="predicted"/>
<feature type="transmembrane region" description="Helical" evidence="1">
    <location>
        <begin position="39"/>
        <end position="59"/>
    </location>
</feature>
<evidence type="ECO:0000256" key="1">
    <source>
        <dbReference type="SAM" id="Phobius"/>
    </source>
</evidence>
<protein>
    <submittedName>
        <fullName evidence="2">Uncharacterized protein</fullName>
    </submittedName>
</protein>
<geneLocation type="mitochondrion" evidence="2"/>
<gene>
    <name evidence="2" type="ORF">PLBR_LOCUS6229</name>
</gene>
<keyword evidence="1" id="KW-1133">Transmembrane helix</keyword>